<dbReference type="EMBL" id="JAPTMU010000001">
    <property type="protein sequence ID" value="KAJ4948850.1"/>
    <property type="molecule type" value="Genomic_DNA"/>
</dbReference>
<dbReference type="AlphaFoldDB" id="A0AAD6BP41"/>
<gene>
    <name evidence="2" type="ORF">JOQ06_020373</name>
</gene>
<comment type="caution">
    <text evidence="2">The sequence shown here is derived from an EMBL/GenBank/DDBJ whole genome shotgun (WGS) entry which is preliminary data.</text>
</comment>
<sequence length="161" mass="17594">PSLGPYFFLLLLTSVTHSAPATFQLLASCLSWLSELSSKDGVGSDKVLGLIDGQSWRLDERMDEGRGGSLTQANTERQRGTTCSAMQPLTAPQQFSPPLTQCQWTLSLATCLVKYKKQGKPPLSEEGRHYPLHIHAHISTQQYNCTAPSPCPPRTPEGQAL</sequence>
<keyword evidence="1" id="KW-0732">Signal</keyword>
<dbReference type="Proteomes" id="UP001219934">
    <property type="component" value="Unassembled WGS sequence"/>
</dbReference>
<name>A0AAD6BP41_9TELE</name>
<feature type="non-terminal residue" evidence="2">
    <location>
        <position position="161"/>
    </location>
</feature>
<protein>
    <submittedName>
        <fullName evidence="2">Uncharacterized protein</fullName>
    </submittedName>
</protein>
<feature type="non-terminal residue" evidence="2">
    <location>
        <position position="1"/>
    </location>
</feature>
<accession>A0AAD6BP41</accession>
<proteinExistence type="predicted"/>
<evidence type="ECO:0000313" key="2">
    <source>
        <dbReference type="EMBL" id="KAJ4948850.1"/>
    </source>
</evidence>
<reference evidence="2" key="1">
    <citation type="submission" date="2022-11" db="EMBL/GenBank/DDBJ databases">
        <title>Chromosome-level genome of Pogonophryne albipinna.</title>
        <authorList>
            <person name="Jo E."/>
        </authorList>
    </citation>
    <scope>NUCLEOTIDE SEQUENCE</scope>
    <source>
        <strain evidence="2">SGF0006</strain>
        <tissue evidence="2">Muscle</tissue>
    </source>
</reference>
<feature type="signal peptide" evidence="1">
    <location>
        <begin position="1"/>
        <end position="18"/>
    </location>
</feature>
<evidence type="ECO:0000313" key="3">
    <source>
        <dbReference type="Proteomes" id="UP001219934"/>
    </source>
</evidence>
<keyword evidence="3" id="KW-1185">Reference proteome</keyword>
<organism evidence="2 3">
    <name type="scientific">Pogonophryne albipinna</name>
    <dbReference type="NCBI Taxonomy" id="1090488"/>
    <lineage>
        <taxon>Eukaryota</taxon>
        <taxon>Metazoa</taxon>
        <taxon>Chordata</taxon>
        <taxon>Craniata</taxon>
        <taxon>Vertebrata</taxon>
        <taxon>Euteleostomi</taxon>
        <taxon>Actinopterygii</taxon>
        <taxon>Neopterygii</taxon>
        <taxon>Teleostei</taxon>
        <taxon>Neoteleostei</taxon>
        <taxon>Acanthomorphata</taxon>
        <taxon>Eupercaria</taxon>
        <taxon>Perciformes</taxon>
        <taxon>Notothenioidei</taxon>
        <taxon>Pogonophryne</taxon>
    </lineage>
</organism>
<evidence type="ECO:0000256" key="1">
    <source>
        <dbReference type="SAM" id="SignalP"/>
    </source>
</evidence>
<feature type="chain" id="PRO_5042067904" evidence="1">
    <location>
        <begin position="19"/>
        <end position="161"/>
    </location>
</feature>